<dbReference type="SUPFAM" id="SSF57667">
    <property type="entry name" value="beta-beta-alpha zinc fingers"/>
    <property type="match status" value="1"/>
</dbReference>
<protein>
    <submittedName>
        <fullName evidence="5">Zinc finger protein 619-like</fullName>
    </submittedName>
</protein>
<reference evidence="5" key="1">
    <citation type="submission" date="2025-08" db="UniProtKB">
        <authorList>
            <consortium name="RefSeq"/>
        </authorList>
    </citation>
    <scope>IDENTIFICATION</scope>
</reference>
<keyword evidence="1" id="KW-0863">Zinc-finger</keyword>
<gene>
    <name evidence="5" type="primary">LOC108254124</name>
</gene>
<dbReference type="PROSITE" id="PS50157">
    <property type="entry name" value="ZINC_FINGER_C2H2_2"/>
    <property type="match status" value="1"/>
</dbReference>
<feature type="region of interest" description="Disordered" evidence="2">
    <location>
        <begin position="66"/>
        <end position="102"/>
    </location>
</feature>
<sequence>MRVHTNEKPYKCKDCGIGFNHNVSLKNHMNKCAKREINMNTNSNASNSTVASSPVVRNVRNAAPATAPLPARSLGPAPPTSVPNTVNLMSEVPPPPPPPTSQETLNATLARLTGRFDAPIYYY</sequence>
<evidence type="ECO:0000313" key="4">
    <source>
        <dbReference type="Proteomes" id="UP000079169"/>
    </source>
</evidence>
<dbReference type="PaxDb" id="121845-A0A1S4ER00"/>
<organism evidence="4 5">
    <name type="scientific">Diaphorina citri</name>
    <name type="common">Asian citrus psyllid</name>
    <dbReference type="NCBI Taxonomy" id="121845"/>
    <lineage>
        <taxon>Eukaryota</taxon>
        <taxon>Metazoa</taxon>
        <taxon>Ecdysozoa</taxon>
        <taxon>Arthropoda</taxon>
        <taxon>Hexapoda</taxon>
        <taxon>Insecta</taxon>
        <taxon>Pterygota</taxon>
        <taxon>Neoptera</taxon>
        <taxon>Paraneoptera</taxon>
        <taxon>Hemiptera</taxon>
        <taxon>Sternorrhyncha</taxon>
        <taxon>Psylloidea</taxon>
        <taxon>Psyllidae</taxon>
        <taxon>Diaphorininae</taxon>
        <taxon>Diaphorina</taxon>
    </lineage>
</organism>
<evidence type="ECO:0000256" key="2">
    <source>
        <dbReference type="SAM" id="MobiDB-lite"/>
    </source>
</evidence>
<dbReference type="FunFam" id="3.30.160.60:FF:000328">
    <property type="entry name" value="Zinc finger protein 1079"/>
    <property type="match status" value="1"/>
</dbReference>
<dbReference type="STRING" id="121845.A0A1S4ER00"/>
<evidence type="ECO:0000256" key="1">
    <source>
        <dbReference type="PROSITE-ProRule" id="PRU00042"/>
    </source>
</evidence>
<proteinExistence type="predicted"/>
<feature type="domain" description="C2H2-type" evidence="3">
    <location>
        <begin position="10"/>
        <end position="29"/>
    </location>
</feature>
<evidence type="ECO:0000259" key="3">
    <source>
        <dbReference type="PROSITE" id="PS50157"/>
    </source>
</evidence>
<dbReference type="GeneID" id="108254124"/>
<dbReference type="Gene3D" id="3.30.160.60">
    <property type="entry name" value="Classic Zinc Finger"/>
    <property type="match status" value="1"/>
</dbReference>
<dbReference type="InterPro" id="IPR036236">
    <property type="entry name" value="Znf_C2H2_sf"/>
</dbReference>
<accession>A0A1S4ER00</accession>
<dbReference type="AlphaFoldDB" id="A0A1S4ER00"/>
<dbReference type="GO" id="GO:0008270">
    <property type="term" value="F:zinc ion binding"/>
    <property type="evidence" value="ECO:0007669"/>
    <property type="project" value="UniProtKB-KW"/>
</dbReference>
<keyword evidence="4" id="KW-1185">Reference proteome</keyword>
<dbReference type="InterPro" id="IPR013087">
    <property type="entry name" value="Znf_C2H2_type"/>
</dbReference>
<name>A0A1S4ER00_DIACI</name>
<evidence type="ECO:0000313" key="5">
    <source>
        <dbReference type="RefSeq" id="XP_017304603.1"/>
    </source>
</evidence>
<dbReference type="KEGG" id="dci:108254124"/>
<keyword evidence="1" id="KW-0862">Zinc</keyword>
<dbReference type="RefSeq" id="XP_017304603.1">
    <property type="nucleotide sequence ID" value="XM_017449114.2"/>
</dbReference>
<keyword evidence="1" id="KW-0479">Metal-binding</keyword>
<dbReference type="Proteomes" id="UP000079169">
    <property type="component" value="Unplaced"/>
</dbReference>